<comment type="caution">
    <text evidence="2">The sequence shown here is derived from an EMBL/GenBank/DDBJ whole genome shotgun (WGS) entry which is preliminary data.</text>
</comment>
<gene>
    <name evidence="2" type="ORF">RDI58_023963</name>
</gene>
<dbReference type="EMBL" id="JBANQN010000010">
    <property type="protein sequence ID" value="KAK6777246.1"/>
    <property type="molecule type" value="Genomic_DNA"/>
</dbReference>
<name>A0AAN8T4W7_SOLBU</name>
<feature type="region of interest" description="Disordered" evidence="1">
    <location>
        <begin position="1"/>
        <end position="79"/>
    </location>
</feature>
<organism evidence="2 3">
    <name type="scientific">Solanum bulbocastanum</name>
    <name type="common">Wild potato</name>
    <dbReference type="NCBI Taxonomy" id="147425"/>
    <lineage>
        <taxon>Eukaryota</taxon>
        <taxon>Viridiplantae</taxon>
        <taxon>Streptophyta</taxon>
        <taxon>Embryophyta</taxon>
        <taxon>Tracheophyta</taxon>
        <taxon>Spermatophyta</taxon>
        <taxon>Magnoliopsida</taxon>
        <taxon>eudicotyledons</taxon>
        <taxon>Gunneridae</taxon>
        <taxon>Pentapetalae</taxon>
        <taxon>asterids</taxon>
        <taxon>lamiids</taxon>
        <taxon>Solanales</taxon>
        <taxon>Solanaceae</taxon>
        <taxon>Solanoideae</taxon>
        <taxon>Solaneae</taxon>
        <taxon>Solanum</taxon>
    </lineage>
</organism>
<dbReference type="AlphaFoldDB" id="A0AAN8T4W7"/>
<reference evidence="2 3" key="1">
    <citation type="submission" date="2024-02" db="EMBL/GenBank/DDBJ databases">
        <title>de novo genome assembly of Solanum bulbocastanum strain 11H21.</title>
        <authorList>
            <person name="Hosaka A.J."/>
        </authorList>
    </citation>
    <scope>NUCLEOTIDE SEQUENCE [LARGE SCALE GENOMIC DNA]</scope>
    <source>
        <tissue evidence="2">Young leaves</tissue>
    </source>
</reference>
<proteinExistence type="predicted"/>
<feature type="region of interest" description="Disordered" evidence="1">
    <location>
        <begin position="149"/>
        <end position="170"/>
    </location>
</feature>
<accession>A0AAN8T4W7</accession>
<feature type="compositionally biased region" description="Polar residues" evidence="1">
    <location>
        <begin position="32"/>
        <end position="79"/>
    </location>
</feature>
<keyword evidence="3" id="KW-1185">Reference proteome</keyword>
<evidence type="ECO:0000313" key="3">
    <source>
        <dbReference type="Proteomes" id="UP001371456"/>
    </source>
</evidence>
<sequence length="218" mass="23554">MEEDTPSSPPDPSSPYSIVGNHHAKAVEVTMGVTSINPSLSPPSNGEEATTSKPITLQTQANSTTKNSEPTGNSHHNGVATNATRLCSVIVARDGDAWTIHLLPRKDNEHTNNLDSARPLILGAHSQERARSCDGESGEPCLDADLEANPTTGNAKHPVATRSEPPYGPDFPKYVFHSNYSPTTANDQSGVCLMDAAEHYSPRNLRTQQWEKNQSQKF</sequence>
<evidence type="ECO:0000313" key="2">
    <source>
        <dbReference type="EMBL" id="KAK6777246.1"/>
    </source>
</evidence>
<dbReference type="Proteomes" id="UP001371456">
    <property type="component" value="Unassembled WGS sequence"/>
</dbReference>
<protein>
    <submittedName>
        <fullName evidence="2">Uncharacterized protein</fullName>
    </submittedName>
</protein>
<evidence type="ECO:0000256" key="1">
    <source>
        <dbReference type="SAM" id="MobiDB-lite"/>
    </source>
</evidence>